<name>I5C9N7_9BACT</name>
<dbReference type="Proteomes" id="UP000005551">
    <property type="component" value="Unassembled WGS sequence"/>
</dbReference>
<sequence>MERSGISELAPVDRGVAGLSGDLAMGIKSLEWFLMVKKSGFLEVFCIPSTNPIFSVGEGFCSLAGWKEEIKRFTRNFTGNGLALV</sequence>
<organism evidence="1 2">
    <name type="scientific">Nitritalea halalkaliphila LW7</name>
    <dbReference type="NCBI Taxonomy" id="1189621"/>
    <lineage>
        <taxon>Bacteria</taxon>
        <taxon>Pseudomonadati</taxon>
        <taxon>Bacteroidota</taxon>
        <taxon>Cytophagia</taxon>
        <taxon>Cytophagales</taxon>
        <taxon>Cyclobacteriaceae</taxon>
        <taxon>Nitritalea</taxon>
    </lineage>
</organism>
<evidence type="ECO:0000313" key="1">
    <source>
        <dbReference type="EMBL" id="EIM78539.1"/>
    </source>
</evidence>
<accession>I5C9N7</accession>
<dbReference type="AlphaFoldDB" id="I5C9N7"/>
<reference evidence="1 2" key="1">
    <citation type="submission" date="2012-05" db="EMBL/GenBank/DDBJ databases">
        <title>Genome sequence of Nitritalea halalkaliphila LW7.</title>
        <authorList>
            <person name="Jangir P.K."/>
            <person name="Singh A."/>
            <person name="Shivaji S."/>
            <person name="Sharma R."/>
        </authorList>
    </citation>
    <scope>NUCLEOTIDE SEQUENCE [LARGE SCALE GENOMIC DNA]</scope>
    <source>
        <strain evidence="1 2">LW7</strain>
    </source>
</reference>
<gene>
    <name evidence="1" type="ORF">A3SI_02513</name>
</gene>
<comment type="caution">
    <text evidence="1">The sequence shown here is derived from an EMBL/GenBank/DDBJ whole genome shotgun (WGS) entry which is preliminary data.</text>
</comment>
<protein>
    <submittedName>
        <fullName evidence="1">Uncharacterized protein</fullName>
    </submittedName>
</protein>
<proteinExistence type="predicted"/>
<keyword evidence="2" id="KW-1185">Reference proteome</keyword>
<dbReference type="EMBL" id="AJYA01000004">
    <property type="protein sequence ID" value="EIM78539.1"/>
    <property type="molecule type" value="Genomic_DNA"/>
</dbReference>
<evidence type="ECO:0000313" key="2">
    <source>
        <dbReference type="Proteomes" id="UP000005551"/>
    </source>
</evidence>